<keyword evidence="1" id="KW-0805">Transcription regulation</keyword>
<accession>A7I7S3</accession>
<evidence type="ECO:0000256" key="1">
    <source>
        <dbReference type="ARBA" id="ARBA00023015"/>
    </source>
</evidence>
<keyword evidence="4" id="KW-0812">Transmembrane</keyword>
<keyword evidence="4" id="KW-0472">Membrane</keyword>
<dbReference type="Pfam" id="PF12840">
    <property type="entry name" value="HTH_20"/>
    <property type="match status" value="1"/>
</dbReference>
<evidence type="ECO:0000313" key="6">
    <source>
        <dbReference type="EMBL" id="ABS55784.1"/>
    </source>
</evidence>
<dbReference type="InterPro" id="IPR051011">
    <property type="entry name" value="Metal_resp_trans_reg"/>
</dbReference>
<feature type="transmembrane region" description="Helical" evidence="4">
    <location>
        <begin position="172"/>
        <end position="194"/>
    </location>
</feature>
<gene>
    <name evidence="6" type="ordered locus">Mboo_1266</name>
</gene>
<sequence length="198" mass="21182">MTEDVVVLEPGDEQATKIAKAMSSQTASDILSLLAAGAKSLTDITEQLKIPLTTVKYHTENLLDAGLIKISETRYSIKGREVKMYALTDRLLIVAPKRTNVRDLLLKYSSLFAIVVAGSLSVFALAPLFGPQAVPEAASFAMNSAGAEGGRVYVAKAVSDTALAPSASLDPALAFFCGGVLVIIVLLCYEAYLWKKRR</sequence>
<reference evidence="7" key="1">
    <citation type="journal article" date="2015" name="Microbiology">
        <title>Genome of Methanoregula boonei 6A8 reveals adaptations to oligotrophic peatland environments.</title>
        <authorList>
            <person name="Braeuer S."/>
            <person name="Cadillo-Quiroz H."/>
            <person name="Kyrpides N."/>
            <person name="Woyke T."/>
            <person name="Goodwin L."/>
            <person name="Detter C."/>
            <person name="Podell S."/>
            <person name="Yavitt J.B."/>
            <person name="Zinder S.H."/>
        </authorList>
    </citation>
    <scope>NUCLEOTIDE SEQUENCE [LARGE SCALE GENOMIC DNA]</scope>
    <source>
        <strain evidence="7">DSM 21154 / JCM 14090 / 6A8</strain>
    </source>
</reference>
<feature type="domain" description="HTH arsR-type" evidence="5">
    <location>
        <begin position="17"/>
        <end position="97"/>
    </location>
</feature>
<dbReference type="eggNOG" id="arCOG01686">
    <property type="taxonomic scope" value="Archaea"/>
</dbReference>
<name>A7I7S3_METB6</name>
<dbReference type="GeneID" id="5410353"/>
<dbReference type="InterPro" id="IPR036390">
    <property type="entry name" value="WH_DNA-bd_sf"/>
</dbReference>
<dbReference type="InterPro" id="IPR011991">
    <property type="entry name" value="ArsR-like_HTH"/>
</dbReference>
<keyword evidence="2" id="KW-0238">DNA-binding</keyword>
<proteinExistence type="predicted"/>
<dbReference type="STRING" id="456442.Mboo_1266"/>
<feature type="transmembrane region" description="Helical" evidence="4">
    <location>
        <begin position="105"/>
        <end position="129"/>
    </location>
</feature>
<evidence type="ECO:0000256" key="3">
    <source>
        <dbReference type="ARBA" id="ARBA00023163"/>
    </source>
</evidence>
<dbReference type="RefSeq" id="WP_012106816.1">
    <property type="nucleotide sequence ID" value="NC_009712.1"/>
</dbReference>
<dbReference type="SMART" id="SM00418">
    <property type="entry name" value="HTH_ARSR"/>
    <property type="match status" value="1"/>
</dbReference>
<evidence type="ECO:0000259" key="5">
    <source>
        <dbReference type="SMART" id="SM00418"/>
    </source>
</evidence>
<dbReference type="OrthoDB" id="11368at2157"/>
<dbReference type="InterPro" id="IPR001845">
    <property type="entry name" value="HTH_ArsR_DNA-bd_dom"/>
</dbReference>
<evidence type="ECO:0000256" key="2">
    <source>
        <dbReference type="ARBA" id="ARBA00023125"/>
    </source>
</evidence>
<evidence type="ECO:0000313" key="7">
    <source>
        <dbReference type="Proteomes" id="UP000002408"/>
    </source>
</evidence>
<dbReference type="HOGENOM" id="CLU_068197_1_0_2"/>
<evidence type="ECO:0000256" key="4">
    <source>
        <dbReference type="SAM" id="Phobius"/>
    </source>
</evidence>
<dbReference type="CDD" id="cd00090">
    <property type="entry name" value="HTH_ARSR"/>
    <property type="match status" value="1"/>
</dbReference>
<dbReference type="SUPFAM" id="SSF46785">
    <property type="entry name" value="Winged helix' DNA-binding domain"/>
    <property type="match status" value="1"/>
</dbReference>
<keyword evidence="7" id="KW-1185">Reference proteome</keyword>
<dbReference type="AlphaFoldDB" id="A7I7S3"/>
<dbReference type="PANTHER" id="PTHR43132:SF2">
    <property type="entry name" value="ARSENICAL RESISTANCE OPERON REPRESSOR ARSR-RELATED"/>
    <property type="match status" value="1"/>
</dbReference>
<dbReference type="EMBL" id="CP000780">
    <property type="protein sequence ID" value="ABS55784.1"/>
    <property type="molecule type" value="Genomic_DNA"/>
</dbReference>
<dbReference type="PANTHER" id="PTHR43132">
    <property type="entry name" value="ARSENICAL RESISTANCE OPERON REPRESSOR ARSR-RELATED"/>
    <property type="match status" value="1"/>
</dbReference>
<dbReference type="Gene3D" id="1.10.10.10">
    <property type="entry name" value="Winged helix-like DNA-binding domain superfamily/Winged helix DNA-binding domain"/>
    <property type="match status" value="1"/>
</dbReference>
<dbReference type="GO" id="GO:0003700">
    <property type="term" value="F:DNA-binding transcription factor activity"/>
    <property type="evidence" value="ECO:0007669"/>
    <property type="project" value="InterPro"/>
</dbReference>
<dbReference type="InterPro" id="IPR036388">
    <property type="entry name" value="WH-like_DNA-bd_sf"/>
</dbReference>
<dbReference type="Proteomes" id="UP000002408">
    <property type="component" value="Chromosome"/>
</dbReference>
<organism evidence="6 7">
    <name type="scientific">Methanoregula boonei (strain DSM 21154 / JCM 14090 / 6A8)</name>
    <dbReference type="NCBI Taxonomy" id="456442"/>
    <lineage>
        <taxon>Archaea</taxon>
        <taxon>Methanobacteriati</taxon>
        <taxon>Methanobacteriota</taxon>
        <taxon>Stenosarchaea group</taxon>
        <taxon>Methanomicrobia</taxon>
        <taxon>Methanomicrobiales</taxon>
        <taxon>Methanoregulaceae</taxon>
        <taxon>Methanoregula</taxon>
    </lineage>
</organism>
<keyword evidence="3" id="KW-0804">Transcription</keyword>
<keyword evidence="4" id="KW-1133">Transmembrane helix</keyword>
<dbReference type="GO" id="GO:0003677">
    <property type="term" value="F:DNA binding"/>
    <property type="evidence" value="ECO:0007669"/>
    <property type="project" value="UniProtKB-KW"/>
</dbReference>
<protein>
    <submittedName>
        <fullName evidence="6">Regulatory protein, ArsR</fullName>
    </submittedName>
</protein>
<dbReference type="KEGG" id="mbn:Mboo_1266"/>